<evidence type="ECO:0000256" key="9">
    <source>
        <dbReference type="PIRSR" id="PIRSR500134-1"/>
    </source>
</evidence>
<dbReference type="Gene3D" id="3.40.50.720">
    <property type="entry name" value="NAD(P)-binding Rossmann-like Domain"/>
    <property type="match status" value="2"/>
</dbReference>
<feature type="binding site" evidence="10">
    <location>
        <begin position="142"/>
        <end position="145"/>
    </location>
    <ligand>
        <name>substrate</name>
    </ligand>
</feature>
<dbReference type="InterPro" id="IPR017476">
    <property type="entry name" value="UDP-Glc/GDP-Man"/>
</dbReference>
<dbReference type="InterPro" id="IPR013328">
    <property type="entry name" value="6PGD_dom2"/>
</dbReference>
<gene>
    <name evidence="13" type="ORF">HMPREF9087_1878</name>
</gene>
<dbReference type="InterPro" id="IPR001732">
    <property type="entry name" value="UDP-Glc/GDP-Man_DH_N"/>
</dbReference>
<evidence type="ECO:0000256" key="11">
    <source>
        <dbReference type="PIRSR" id="PIRSR500134-3"/>
    </source>
</evidence>
<dbReference type="RefSeq" id="WP_005234996.1">
    <property type="nucleotide sequence ID" value="NZ_GL872323.1"/>
</dbReference>
<feature type="domain" description="UDP-glucose/GDP-mannose dehydrogenase C-terminal" evidence="12">
    <location>
        <begin position="300"/>
        <end position="387"/>
    </location>
</feature>
<feature type="binding site" evidence="10">
    <location>
        <position position="307"/>
    </location>
    <ligand>
        <name>substrate</name>
    </ligand>
</feature>
<dbReference type="InterPro" id="IPR014026">
    <property type="entry name" value="UDP-Glc/GDP-Man_DH_dimer"/>
</dbReference>
<evidence type="ECO:0000256" key="8">
    <source>
        <dbReference type="PIRNR" id="PIRNR000124"/>
    </source>
</evidence>
<dbReference type="EC" id="1.1.1.22" evidence="3 8"/>
<evidence type="ECO:0000313" key="13">
    <source>
        <dbReference type="EMBL" id="EGC69445.1"/>
    </source>
</evidence>
<evidence type="ECO:0000256" key="10">
    <source>
        <dbReference type="PIRSR" id="PIRSR500134-2"/>
    </source>
</evidence>
<comment type="catalytic activity">
    <reaction evidence="7 8">
        <text>UDP-alpha-D-glucose + 2 NAD(+) + H2O = UDP-alpha-D-glucuronate + 2 NADH + 3 H(+)</text>
        <dbReference type="Rhea" id="RHEA:23596"/>
        <dbReference type="ChEBI" id="CHEBI:15377"/>
        <dbReference type="ChEBI" id="CHEBI:15378"/>
        <dbReference type="ChEBI" id="CHEBI:57540"/>
        <dbReference type="ChEBI" id="CHEBI:57945"/>
        <dbReference type="ChEBI" id="CHEBI:58052"/>
        <dbReference type="ChEBI" id="CHEBI:58885"/>
        <dbReference type="EC" id="1.1.1.22"/>
    </reaction>
</comment>
<dbReference type="GO" id="GO:0051287">
    <property type="term" value="F:NAD binding"/>
    <property type="evidence" value="ECO:0007669"/>
    <property type="project" value="InterPro"/>
</dbReference>
<dbReference type="GO" id="GO:0006065">
    <property type="term" value="P:UDP-glucuronate biosynthetic process"/>
    <property type="evidence" value="ECO:0007669"/>
    <property type="project" value="UniProtKB-UniPathway"/>
</dbReference>
<dbReference type="GO" id="GO:0000271">
    <property type="term" value="P:polysaccharide biosynthetic process"/>
    <property type="evidence" value="ECO:0007669"/>
    <property type="project" value="InterPro"/>
</dbReference>
<feature type="binding site" evidence="11">
    <location>
        <position position="256"/>
    </location>
    <ligand>
        <name>NAD(+)</name>
        <dbReference type="ChEBI" id="CHEBI:57540"/>
    </ligand>
</feature>
<feature type="binding site" evidence="10">
    <location>
        <position position="197"/>
    </location>
    <ligand>
        <name>substrate</name>
    </ligand>
</feature>
<feature type="binding site" evidence="11">
    <location>
        <position position="34"/>
    </location>
    <ligand>
        <name>NAD(+)</name>
        <dbReference type="ChEBI" id="CHEBI:57540"/>
    </ligand>
</feature>
<organism evidence="13 14">
    <name type="scientific">Enterococcus casseliflavus ATCC 12755</name>
    <dbReference type="NCBI Taxonomy" id="888066"/>
    <lineage>
        <taxon>Bacteria</taxon>
        <taxon>Bacillati</taxon>
        <taxon>Bacillota</taxon>
        <taxon>Bacilli</taxon>
        <taxon>Lactobacillales</taxon>
        <taxon>Enterococcaceae</taxon>
        <taxon>Enterococcus</taxon>
    </lineage>
</organism>
<comment type="similarity">
    <text evidence="2 8">Belongs to the UDP-glucose/GDP-mannose dehydrogenase family.</text>
</comment>
<dbReference type="PIRSF" id="PIRSF500134">
    <property type="entry name" value="UDPglc_DH_bac"/>
    <property type="match status" value="1"/>
</dbReference>
<dbReference type="Pfam" id="PF00984">
    <property type="entry name" value="UDPG_MGDP_dh"/>
    <property type="match status" value="1"/>
</dbReference>
<comment type="caution">
    <text evidence="13">The sequence shown here is derived from an EMBL/GenBank/DDBJ whole genome shotgun (WGS) entry which is preliminary data.</text>
</comment>
<dbReference type="SMART" id="SM00984">
    <property type="entry name" value="UDPG_MGDP_dh_C"/>
    <property type="match status" value="1"/>
</dbReference>
<dbReference type="Pfam" id="PF03721">
    <property type="entry name" value="UDPG_MGDP_dh_N"/>
    <property type="match status" value="1"/>
</dbReference>
<protein>
    <recommendedName>
        <fullName evidence="4 8">UDP-glucose 6-dehydrogenase</fullName>
        <ecNumber evidence="3 8">1.1.1.22</ecNumber>
    </recommendedName>
</protein>
<feature type="binding site" evidence="11">
    <location>
        <position position="118"/>
    </location>
    <ligand>
        <name>NAD(+)</name>
        <dbReference type="ChEBI" id="CHEBI:57540"/>
    </ligand>
</feature>
<dbReference type="InterPro" id="IPR036291">
    <property type="entry name" value="NAD(P)-bd_dom_sf"/>
</dbReference>
<dbReference type="Pfam" id="PF03720">
    <property type="entry name" value="UDPG_MGDP_dh_C"/>
    <property type="match status" value="1"/>
</dbReference>
<evidence type="ECO:0000256" key="3">
    <source>
        <dbReference type="ARBA" id="ARBA00012954"/>
    </source>
</evidence>
<dbReference type="AlphaFoldDB" id="F0EKD6"/>
<accession>F0EKD6</accession>
<dbReference type="EMBL" id="AEWT01000015">
    <property type="protein sequence ID" value="EGC69445.1"/>
    <property type="molecule type" value="Genomic_DNA"/>
</dbReference>
<evidence type="ECO:0000256" key="4">
    <source>
        <dbReference type="ARBA" id="ARBA00015132"/>
    </source>
</evidence>
<dbReference type="InterPro" id="IPR014027">
    <property type="entry name" value="UDP-Glc/GDP-Man_DH_C"/>
</dbReference>
<feature type="binding site" evidence="10">
    <location>
        <begin position="242"/>
        <end position="246"/>
    </location>
    <ligand>
        <name>substrate</name>
    </ligand>
</feature>
<feature type="binding site" evidence="10">
    <location>
        <position position="250"/>
    </location>
    <ligand>
        <name>substrate</name>
    </ligand>
</feature>
<dbReference type="Gene3D" id="1.10.1040.10">
    <property type="entry name" value="N-(1-d-carboxylethyl)-l-norvaline Dehydrogenase, domain 2"/>
    <property type="match status" value="1"/>
</dbReference>
<feature type="binding site" evidence="11">
    <location>
        <position position="145"/>
    </location>
    <ligand>
        <name>NAD(+)</name>
        <dbReference type="ChEBI" id="CHEBI:57540"/>
    </ligand>
</feature>
<dbReference type="PANTHER" id="PTHR43750:SF2">
    <property type="entry name" value="UDP-GLUCOSE 6-DEHYDROGENASE"/>
    <property type="match status" value="1"/>
</dbReference>
<dbReference type="HOGENOM" id="CLU_023810_2_0_9"/>
<evidence type="ECO:0000256" key="2">
    <source>
        <dbReference type="ARBA" id="ARBA00006601"/>
    </source>
</evidence>
<dbReference type="PANTHER" id="PTHR43750">
    <property type="entry name" value="UDP-GLUCOSE 6-DEHYDROGENASE TUAD"/>
    <property type="match status" value="1"/>
</dbReference>
<proteinExistence type="inferred from homology"/>
<dbReference type="InterPro" id="IPR036220">
    <property type="entry name" value="UDP-Glc/GDP-Man_DH_C_sf"/>
</dbReference>
<keyword evidence="5 8" id="KW-0560">Oxidoreductase</keyword>
<name>F0EKD6_ENTCA</name>
<feature type="binding site" evidence="11">
    <location>
        <position position="83"/>
    </location>
    <ligand>
        <name>NAD(+)</name>
        <dbReference type="ChEBI" id="CHEBI:57540"/>
    </ligand>
</feature>
<dbReference type="Proteomes" id="UP000004835">
    <property type="component" value="Unassembled WGS sequence"/>
</dbReference>
<dbReference type="PIRSF" id="PIRSF000124">
    <property type="entry name" value="UDPglc_GDPman_dh"/>
    <property type="match status" value="1"/>
</dbReference>
<dbReference type="InterPro" id="IPR008927">
    <property type="entry name" value="6-PGluconate_DH-like_C_sf"/>
</dbReference>
<dbReference type="SUPFAM" id="SSF48179">
    <property type="entry name" value="6-phosphogluconate dehydrogenase C-terminal domain-like"/>
    <property type="match status" value="1"/>
</dbReference>
<dbReference type="UniPathway" id="UPA00038">
    <property type="reaction ID" value="UER00491"/>
</dbReference>
<feature type="binding site" evidence="11">
    <location>
        <position position="314"/>
    </location>
    <ligand>
        <name>NAD(+)</name>
        <dbReference type="ChEBI" id="CHEBI:57540"/>
    </ligand>
</feature>
<evidence type="ECO:0000256" key="7">
    <source>
        <dbReference type="ARBA" id="ARBA00047473"/>
    </source>
</evidence>
<evidence type="ECO:0000259" key="12">
    <source>
        <dbReference type="SMART" id="SM00984"/>
    </source>
</evidence>
<comment type="pathway">
    <text evidence="1">Nucleotide-sugar biosynthesis; UDP-alpha-D-glucuronate biosynthesis; UDP-alpha-D-glucuronate from UDP-alpha-D-glucose: step 1/1.</text>
</comment>
<dbReference type="InterPro" id="IPR028357">
    <property type="entry name" value="UDPglc_DH_bac"/>
</dbReference>
<reference evidence="13 14" key="1">
    <citation type="submission" date="2011-01" db="EMBL/GenBank/DDBJ databases">
        <authorList>
            <person name="Muzny D."/>
            <person name="Qin X."/>
            <person name="Deng J."/>
            <person name="Jiang H."/>
            <person name="Liu Y."/>
            <person name="Qu J."/>
            <person name="Song X.-Z."/>
            <person name="Zhang L."/>
            <person name="Thornton R."/>
            <person name="Coyle M."/>
            <person name="Francisco L."/>
            <person name="Jackson L."/>
            <person name="Javaid M."/>
            <person name="Korchina V."/>
            <person name="Kovar C."/>
            <person name="Mata R."/>
            <person name="Mathew T."/>
            <person name="Ngo R."/>
            <person name="Nguyen L."/>
            <person name="Nguyen N."/>
            <person name="Okwuonu G."/>
            <person name="Ongeri F."/>
            <person name="Pham C."/>
            <person name="Simmons D."/>
            <person name="Wilczek-Boney K."/>
            <person name="Hale W."/>
            <person name="Jakkamsetti A."/>
            <person name="Pham P."/>
            <person name="Ruth R."/>
            <person name="San Lucas F."/>
            <person name="Warren J."/>
            <person name="Zhang J."/>
            <person name="Zhao Z."/>
            <person name="Zhou C."/>
            <person name="Zhu D."/>
            <person name="Lee S."/>
            <person name="Bess C."/>
            <person name="Blankenburg K."/>
            <person name="Forbes L."/>
            <person name="Fu Q."/>
            <person name="Gubbala S."/>
            <person name="Hirani K."/>
            <person name="Jayaseelan J.C."/>
            <person name="Lara F."/>
            <person name="Munidasa M."/>
            <person name="Palculict T."/>
            <person name="Patil S."/>
            <person name="Pu L.-L."/>
            <person name="Saada N."/>
            <person name="Tang L."/>
            <person name="Weissenberger G."/>
            <person name="Zhu Y."/>
            <person name="Hemphill L."/>
            <person name="Shang Y."/>
            <person name="Youmans B."/>
            <person name="Ayvaz T."/>
            <person name="Ross M."/>
            <person name="Santibanez J."/>
            <person name="Aqrawi P."/>
            <person name="Gross S."/>
            <person name="Joshi V."/>
            <person name="Fowler G."/>
            <person name="Nazareth L."/>
            <person name="Reid J."/>
            <person name="Worley K."/>
            <person name="Petrosino J."/>
            <person name="Highlander S."/>
            <person name="Gibbs R."/>
        </authorList>
    </citation>
    <scope>NUCLEOTIDE SEQUENCE [LARGE SCALE GENOMIC DNA]</scope>
    <source>
        <strain evidence="13 14">ATCC 12755</strain>
    </source>
</reference>
<evidence type="ECO:0000256" key="6">
    <source>
        <dbReference type="ARBA" id="ARBA00023027"/>
    </source>
</evidence>
<keyword evidence="6 8" id="KW-0520">NAD</keyword>
<dbReference type="SUPFAM" id="SSF51735">
    <property type="entry name" value="NAD(P)-binding Rossmann-fold domains"/>
    <property type="match status" value="1"/>
</dbReference>
<dbReference type="NCBIfam" id="TIGR03026">
    <property type="entry name" value="NDP-sugDHase"/>
    <property type="match status" value="1"/>
</dbReference>
<feature type="binding site" evidence="11">
    <location>
        <position position="29"/>
    </location>
    <ligand>
        <name>NAD(+)</name>
        <dbReference type="ChEBI" id="CHEBI:57540"/>
    </ligand>
</feature>
<sequence>MKISVFGLGYVGLANALLLSQNINVKAYDIVEKKIDLLRQSISPLEDKEIHEFLKRDDLNIEFTQDFEDAVKFADYLIIATPTDYDEVKNYFNTSTVEDVIEKALAIRPDATFIIKSTVPVGYTLDVKVRFNTENIIFSPEFLREGKALYDNLYPSRIVVGEVSDRGKEIAAMFKDSCIKEEVPVLLTHSTEAEAIKLFSNTYLALRVAYFNELDTYAESRGLDSRQIIEGVGLDPRIGSHYNNPSFGYGGYCLPKDTKQLRANYEDVPSNIIGAIVEANTTRKDFIADQIIAKKPKMVGIYRLTMKANSDNFRYSSIQGIMKRIKAKGIEVVVYEPTLDATEFYHSRVIKDLDEFKDLSDVIVTNRFEEILKDVENKVYTRDIFGDN</sequence>
<feature type="binding site" evidence="10">
    <location>
        <position position="306"/>
    </location>
    <ligand>
        <name>substrate</name>
    </ligand>
</feature>
<evidence type="ECO:0000313" key="14">
    <source>
        <dbReference type="Proteomes" id="UP000004835"/>
    </source>
</evidence>
<dbReference type="SUPFAM" id="SSF52413">
    <property type="entry name" value="UDP-glucose/GDP-mannose dehydrogenase C-terminal domain"/>
    <property type="match status" value="1"/>
</dbReference>
<dbReference type="GO" id="GO:0003979">
    <property type="term" value="F:UDP-glucose 6-dehydrogenase activity"/>
    <property type="evidence" value="ECO:0007669"/>
    <property type="project" value="UniProtKB-EC"/>
</dbReference>
<evidence type="ECO:0000256" key="5">
    <source>
        <dbReference type="ARBA" id="ARBA00023002"/>
    </source>
</evidence>
<evidence type="ECO:0000256" key="1">
    <source>
        <dbReference type="ARBA" id="ARBA00004701"/>
    </source>
</evidence>
<feature type="active site" description="Nucleophile" evidence="9">
    <location>
        <position position="253"/>
    </location>
</feature>